<dbReference type="InterPro" id="IPR025161">
    <property type="entry name" value="IS402-like_dom"/>
</dbReference>
<dbReference type="PANTHER" id="PTHR46637:SF1">
    <property type="entry name" value="BLL5188 PROTEIN"/>
    <property type="match status" value="1"/>
</dbReference>
<dbReference type="eggNOG" id="COG3293">
    <property type="taxonomic scope" value="Bacteria"/>
</dbReference>
<dbReference type="Proteomes" id="UP000008392">
    <property type="component" value="Chromosome"/>
</dbReference>
<reference evidence="2 3" key="2">
    <citation type="journal article" date="2006" name="J. Microbiol. Methods">
        <title>Genomic flank-sequencing of plasposon insertion sites for rapid identification of functional genes.</title>
        <authorList>
            <person name="Leveau J.H."/>
            <person name="Gerards S."/>
            <person name="Fritsche K."/>
            <person name="Zondag G."/>
            <person name="van Veen J.A."/>
        </authorList>
    </citation>
    <scope>NUCLEOTIDE SEQUENCE [LARGE SCALE GENOMIC DNA]</scope>
    <source>
        <strain evidence="2 3">Ter331</strain>
    </source>
</reference>
<reference evidence="2 3" key="5">
    <citation type="journal article" date="2011" name="ISME J.">
        <title>Dual transcriptional profiling of a bacterial/fungal confrontation: Collimonas fungivorans versus Aspergillus niger.</title>
        <authorList>
            <person name="Mela F."/>
            <person name="Fritsche K."/>
            <person name="de Boer W."/>
            <person name="van Veen J.A."/>
            <person name="de Graaff L.H."/>
            <person name="van den Berg M."/>
            <person name="Leveau J.H."/>
        </authorList>
    </citation>
    <scope>NUCLEOTIDE SEQUENCE [LARGE SCALE GENOMIC DNA]</scope>
    <source>
        <strain evidence="2 3">Ter331</strain>
    </source>
</reference>
<gene>
    <name evidence="2" type="ordered locus">CFU_0985</name>
</gene>
<dbReference type="PANTHER" id="PTHR46637">
    <property type="entry name" value="TIS1421-TRANSPOSASE PROTEIN A"/>
    <property type="match status" value="1"/>
</dbReference>
<feature type="domain" description="Insertion element IS402-like" evidence="1">
    <location>
        <begin position="11"/>
        <end position="83"/>
    </location>
</feature>
<protein>
    <submittedName>
        <fullName evidence="2">Transposase</fullName>
    </submittedName>
</protein>
<dbReference type="KEGG" id="cfu:CFU_0985"/>
<dbReference type="Pfam" id="PF13340">
    <property type="entry name" value="DUF4096"/>
    <property type="match status" value="1"/>
</dbReference>
<dbReference type="HOGENOM" id="CLU_055261_2_1_4"/>
<evidence type="ECO:0000313" key="2">
    <source>
        <dbReference type="EMBL" id="AEK60817.1"/>
    </source>
</evidence>
<proteinExistence type="predicted"/>
<sequence>MDNDRKLKMKLRDSQWQKLEPLLIGKQGDPGAKGRDNRLFIDAVLWIISNKSIWRSLPAEFGKWNTTYMRFRRWNECDVWRQLEQDMYDDPLLKLMFHEIVAYGDKQTGRIKQRLARRANKLVYNSSLGKAGGARKNAPGVDESTSHWVGLVTRGVAF</sequence>
<dbReference type="EMBL" id="CP002745">
    <property type="protein sequence ID" value="AEK60817.1"/>
    <property type="molecule type" value="Genomic_DNA"/>
</dbReference>
<evidence type="ECO:0000313" key="3">
    <source>
        <dbReference type="Proteomes" id="UP000008392"/>
    </source>
</evidence>
<organism evidence="2 3">
    <name type="scientific">Collimonas fungivorans (strain Ter331)</name>
    <dbReference type="NCBI Taxonomy" id="1005048"/>
    <lineage>
        <taxon>Bacteria</taxon>
        <taxon>Pseudomonadati</taxon>
        <taxon>Pseudomonadota</taxon>
        <taxon>Betaproteobacteria</taxon>
        <taxon>Burkholderiales</taxon>
        <taxon>Oxalobacteraceae</taxon>
        <taxon>Collimonas</taxon>
    </lineage>
</organism>
<reference evidence="2 3" key="1">
    <citation type="journal article" date="2004" name="Environ. Microbiol.">
        <title>Phylogeny-function analysis of (meta)genomic libraries: screening for expression of ribosomal RNA genes by large-insert library fluorescent in situ hybridization (LIL-FISH).</title>
        <authorList>
            <person name="Leveau J.H."/>
            <person name="Gerards S."/>
            <person name="de Boer W."/>
            <person name="van Veen J.A."/>
        </authorList>
    </citation>
    <scope>NUCLEOTIDE SEQUENCE [LARGE SCALE GENOMIC DNA]</scope>
    <source>
        <strain evidence="2 3">Ter331</strain>
    </source>
</reference>
<reference evidence="2 3" key="4">
    <citation type="journal article" date="2010" name="Environ. Microbiol.">
        <title>The bacterial genus Collimonas: mycophagy, weathering and other adaptive solutions to life in oligotrophic soil environments.</title>
        <authorList>
            <person name="Leveau J.H."/>
            <person name="Uroz S."/>
            <person name="de Boer W."/>
        </authorList>
    </citation>
    <scope>NUCLEOTIDE SEQUENCE [LARGE SCALE GENOMIC DNA]</scope>
    <source>
        <strain evidence="2 3">Ter331</strain>
    </source>
</reference>
<reference evidence="3" key="6">
    <citation type="submission" date="2011-05" db="EMBL/GenBank/DDBJ databases">
        <title>Complete sequence of Collimonas fungivorans Ter331.</title>
        <authorList>
            <person name="Leveau J.H."/>
        </authorList>
    </citation>
    <scope>NUCLEOTIDE SEQUENCE [LARGE SCALE GENOMIC DNA]</scope>
    <source>
        <strain evidence="3">Ter331</strain>
    </source>
</reference>
<dbReference type="STRING" id="1005048.CFU_0985"/>
<accession>G0AIN4</accession>
<dbReference type="InterPro" id="IPR052909">
    <property type="entry name" value="Transposase_6_like"/>
</dbReference>
<dbReference type="AlphaFoldDB" id="G0AIN4"/>
<reference evidence="2 3" key="3">
    <citation type="journal article" date="2008" name="FEMS Microbiol. Ecol.">
        <title>Identification and characterization of genes underlying chitinolysis in Collimonas fungivorans Ter331.</title>
        <authorList>
            <person name="Fritsche K."/>
            <person name="de Boer W."/>
            <person name="Gerards S."/>
            <person name="van den Berg M."/>
            <person name="van Veen J.A."/>
            <person name="Leveau J.H."/>
        </authorList>
    </citation>
    <scope>NUCLEOTIDE SEQUENCE [LARGE SCALE GENOMIC DNA]</scope>
    <source>
        <strain evidence="2 3">Ter331</strain>
    </source>
</reference>
<name>G0AIN4_COLFT</name>
<keyword evidence="3" id="KW-1185">Reference proteome</keyword>
<evidence type="ECO:0000259" key="1">
    <source>
        <dbReference type="Pfam" id="PF13340"/>
    </source>
</evidence>